<evidence type="ECO:0000256" key="3">
    <source>
        <dbReference type="ARBA" id="ARBA00022692"/>
    </source>
</evidence>
<evidence type="ECO:0000313" key="8">
    <source>
        <dbReference type="Proteomes" id="UP000562464"/>
    </source>
</evidence>
<dbReference type="Proteomes" id="UP000562464">
    <property type="component" value="Unassembled WGS sequence"/>
</dbReference>
<evidence type="ECO:0000256" key="2">
    <source>
        <dbReference type="ARBA" id="ARBA00022475"/>
    </source>
</evidence>
<dbReference type="GO" id="GO:0005886">
    <property type="term" value="C:plasma membrane"/>
    <property type="evidence" value="ECO:0007669"/>
    <property type="project" value="UniProtKB-SubCell"/>
</dbReference>
<evidence type="ECO:0000256" key="4">
    <source>
        <dbReference type="ARBA" id="ARBA00022989"/>
    </source>
</evidence>
<protein>
    <submittedName>
        <fullName evidence="7">Holin-like protein</fullName>
    </submittedName>
</protein>
<accession>A0A841C8P0</accession>
<evidence type="ECO:0000313" key="7">
    <source>
        <dbReference type="EMBL" id="MBB5888714.1"/>
    </source>
</evidence>
<keyword evidence="8" id="KW-1185">Reference proteome</keyword>
<comment type="subcellular location">
    <subcellularLocation>
        <location evidence="1">Cell membrane</location>
        <topology evidence="1">Multi-pass membrane protein</topology>
    </subcellularLocation>
</comment>
<evidence type="ECO:0000256" key="1">
    <source>
        <dbReference type="ARBA" id="ARBA00004651"/>
    </source>
</evidence>
<dbReference type="InterPro" id="IPR005538">
    <property type="entry name" value="LrgA/CidA"/>
</dbReference>
<dbReference type="EMBL" id="JACHHV010000042">
    <property type="protein sequence ID" value="MBB5888714.1"/>
    <property type="molecule type" value="Genomic_DNA"/>
</dbReference>
<keyword evidence="5 6" id="KW-0472">Membrane</keyword>
<proteinExistence type="predicted"/>
<name>A0A841C8P0_9LACT</name>
<keyword evidence="4 6" id="KW-1133">Transmembrane helix</keyword>
<gene>
    <name evidence="7" type="ORF">HNQ37_001627</name>
</gene>
<dbReference type="PANTHER" id="PTHR33931:SF2">
    <property type="entry name" value="HOLIN-LIKE PROTEIN CIDA"/>
    <property type="match status" value="1"/>
</dbReference>
<reference evidence="7 8" key="1">
    <citation type="submission" date="2020-08" db="EMBL/GenBank/DDBJ databases">
        <title>Genomic Encyclopedia of Type Strains, Phase IV (KMG-IV): sequencing the most valuable type-strain genomes for metagenomic binning, comparative biology and taxonomic classification.</title>
        <authorList>
            <person name="Goeker M."/>
        </authorList>
    </citation>
    <scope>NUCLEOTIDE SEQUENCE [LARGE SCALE GENOMIC DNA]</scope>
    <source>
        <strain evidence="7 8">DSM 14925</strain>
    </source>
</reference>
<dbReference type="AlphaFoldDB" id="A0A841C8P0"/>
<evidence type="ECO:0000256" key="5">
    <source>
        <dbReference type="ARBA" id="ARBA00023136"/>
    </source>
</evidence>
<dbReference type="Pfam" id="PF03788">
    <property type="entry name" value="LrgA"/>
    <property type="match status" value="1"/>
</dbReference>
<sequence>MKIYIQLLFIFGFSLLGEALTSFFKLSIPGPIIGMILLFLAFEFKLLKVNDVSTVGDFLLNNMTILFLPAGVGILDKWAMISNYWVQILIIIVFALFINIGLLGQLIQFIKVKFEGDYVTPKLTSVQLALDVINQHSRNKHHDQTNEKVSWLRSLIEGGNTHKN</sequence>
<organism evidence="7 8">
    <name type="scientific">Lactovum miscens</name>
    <dbReference type="NCBI Taxonomy" id="190387"/>
    <lineage>
        <taxon>Bacteria</taxon>
        <taxon>Bacillati</taxon>
        <taxon>Bacillota</taxon>
        <taxon>Bacilli</taxon>
        <taxon>Lactobacillales</taxon>
        <taxon>Streptococcaceae</taxon>
        <taxon>Lactovum</taxon>
    </lineage>
</organism>
<dbReference type="PANTHER" id="PTHR33931">
    <property type="entry name" value="HOLIN-LIKE PROTEIN CIDA-RELATED"/>
    <property type="match status" value="1"/>
</dbReference>
<feature type="transmembrane region" description="Helical" evidence="6">
    <location>
        <begin position="84"/>
        <end position="104"/>
    </location>
</feature>
<feature type="transmembrane region" description="Helical" evidence="6">
    <location>
        <begin position="59"/>
        <end position="78"/>
    </location>
</feature>
<feature type="transmembrane region" description="Helical" evidence="6">
    <location>
        <begin position="31"/>
        <end position="47"/>
    </location>
</feature>
<keyword evidence="3 6" id="KW-0812">Transmembrane</keyword>
<comment type="caution">
    <text evidence="7">The sequence shown here is derived from an EMBL/GenBank/DDBJ whole genome shotgun (WGS) entry which is preliminary data.</text>
</comment>
<evidence type="ECO:0000256" key="6">
    <source>
        <dbReference type="SAM" id="Phobius"/>
    </source>
</evidence>
<keyword evidence="2" id="KW-1003">Cell membrane</keyword>